<dbReference type="PANTHER" id="PTHR34220">
    <property type="entry name" value="SENSOR HISTIDINE KINASE YPDA"/>
    <property type="match status" value="1"/>
</dbReference>
<evidence type="ECO:0000313" key="3">
    <source>
        <dbReference type="EMBL" id="OPC66310.1"/>
    </source>
</evidence>
<name>A0A1T3MPZ4_9FLAO</name>
<dbReference type="RefSeq" id="WP_078771662.1">
    <property type="nucleotide sequence ID" value="NZ_CBCSBR010000005.1"/>
</dbReference>
<keyword evidence="3" id="KW-0418">Kinase</keyword>
<dbReference type="GO" id="GO:0016020">
    <property type="term" value="C:membrane"/>
    <property type="evidence" value="ECO:0007669"/>
    <property type="project" value="InterPro"/>
</dbReference>
<dbReference type="InterPro" id="IPR010559">
    <property type="entry name" value="Sig_transdc_His_kin_internal"/>
</dbReference>
<organism evidence="3 4">
    <name type="scientific">Elizabethkingia occulta</name>
    <dbReference type="NCBI Taxonomy" id="1867263"/>
    <lineage>
        <taxon>Bacteria</taxon>
        <taxon>Pseudomonadati</taxon>
        <taxon>Bacteroidota</taxon>
        <taxon>Flavobacteriia</taxon>
        <taxon>Flavobacteriales</taxon>
        <taxon>Weeksellaceae</taxon>
        <taxon>Elizabethkingia</taxon>
    </lineage>
</organism>
<evidence type="ECO:0000313" key="4">
    <source>
        <dbReference type="Proteomes" id="UP000190813"/>
    </source>
</evidence>
<keyword evidence="4" id="KW-1185">Reference proteome</keyword>
<evidence type="ECO:0000256" key="1">
    <source>
        <dbReference type="SAM" id="Phobius"/>
    </source>
</evidence>
<keyword evidence="3" id="KW-0808">Transferase</keyword>
<gene>
    <name evidence="3" type="ORF">BAZ10_02390</name>
</gene>
<dbReference type="InterPro" id="IPR050640">
    <property type="entry name" value="Bact_2-comp_sensor_kinase"/>
</dbReference>
<evidence type="ECO:0000259" key="2">
    <source>
        <dbReference type="Pfam" id="PF06580"/>
    </source>
</evidence>
<dbReference type="SUPFAM" id="SSF55874">
    <property type="entry name" value="ATPase domain of HSP90 chaperone/DNA topoisomerase II/histidine kinase"/>
    <property type="match status" value="1"/>
</dbReference>
<keyword evidence="1" id="KW-1133">Transmembrane helix</keyword>
<feature type="transmembrane region" description="Helical" evidence="1">
    <location>
        <begin position="45"/>
        <end position="67"/>
    </location>
</feature>
<dbReference type="AlphaFoldDB" id="A0A1T3MPZ4"/>
<dbReference type="Proteomes" id="UP000190813">
    <property type="component" value="Unassembled WGS sequence"/>
</dbReference>
<reference evidence="3 4" key="1">
    <citation type="submission" date="2016-06" db="EMBL/GenBank/DDBJ databases">
        <title>Revisiting the taxonomy of the Elizabethkingia Genus based on Whole-Genome Sequencing, Optical Mapping, and MALDI-TOF.</title>
        <authorList>
            <person name="Nicholson A.C."/>
        </authorList>
    </citation>
    <scope>NUCLEOTIDE SEQUENCE [LARGE SCALE GENOMIC DNA]</scope>
    <source>
        <strain evidence="3 4">G4070</strain>
    </source>
</reference>
<dbReference type="GO" id="GO:0000155">
    <property type="term" value="F:phosphorelay sensor kinase activity"/>
    <property type="evidence" value="ECO:0007669"/>
    <property type="project" value="InterPro"/>
</dbReference>
<keyword evidence="1" id="KW-0472">Membrane</keyword>
<keyword evidence="1" id="KW-0812">Transmembrane</keyword>
<feature type="transmembrane region" description="Helical" evidence="1">
    <location>
        <begin position="12"/>
        <end position="33"/>
    </location>
</feature>
<proteinExistence type="predicted"/>
<dbReference type="Pfam" id="PF06580">
    <property type="entry name" value="His_kinase"/>
    <property type="match status" value="1"/>
</dbReference>
<dbReference type="Gene3D" id="3.30.565.10">
    <property type="entry name" value="Histidine kinase-like ATPase, C-terminal domain"/>
    <property type="match status" value="1"/>
</dbReference>
<dbReference type="PANTHER" id="PTHR34220:SF7">
    <property type="entry name" value="SENSOR HISTIDINE KINASE YPDA"/>
    <property type="match status" value="1"/>
</dbReference>
<dbReference type="InterPro" id="IPR036890">
    <property type="entry name" value="HATPase_C_sf"/>
</dbReference>
<feature type="domain" description="Signal transduction histidine kinase internal region" evidence="2">
    <location>
        <begin position="166"/>
        <end position="244"/>
    </location>
</feature>
<protein>
    <submittedName>
        <fullName evidence="3">Histidine kinase</fullName>
    </submittedName>
</protein>
<sequence>MVKILSGKPVRQSLYFQVFFWVALFLLVTARNYGEHENPDFREMIIYDFCHWIFQIIGANFIYYILVRKYFDNRRYVEFSVYLLLSLYGISVINRLFIIYVAEPFFVSYPQDRLLSIFTDLKYLFFHYTLPIITGSFIFISIMFMLRYRNEKQNHEKLLKEKAELELQALKSRLNPHFLFNTLNNIYSLSLLDPEKTSESISRLSDILDYILYKGQDKMTTVSDELTIVNNYIELERLRYDERLQLNLHTQLESPNVIPPLIYLSLVENAFKHGAGKMSEGAEIYIDIKTTPEQSVLRVENTCPPNIESNAGGIGLDNMKEQLKLYYKNNFTFSILHRQNRFIVELITPAFHD</sequence>
<accession>A0A1T3MPZ4</accession>
<feature type="transmembrane region" description="Helical" evidence="1">
    <location>
        <begin position="79"/>
        <end position="102"/>
    </location>
</feature>
<dbReference type="EMBL" id="MAHX01000013">
    <property type="protein sequence ID" value="OPC66310.1"/>
    <property type="molecule type" value="Genomic_DNA"/>
</dbReference>
<feature type="transmembrane region" description="Helical" evidence="1">
    <location>
        <begin position="122"/>
        <end position="146"/>
    </location>
</feature>
<comment type="caution">
    <text evidence="3">The sequence shown here is derived from an EMBL/GenBank/DDBJ whole genome shotgun (WGS) entry which is preliminary data.</text>
</comment>